<reference evidence="5" key="1">
    <citation type="journal article" date="2019" name="Int. J. Syst. Evol. Microbiol.">
        <title>The Global Catalogue of Microorganisms (GCM) 10K type strain sequencing project: providing services to taxonomists for standard genome sequencing and annotation.</title>
        <authorList>
            <consortium name="The Broad Institute Genomics Platform"/>
            <consortium name="The Broad Institute Genome Sequencing Center for Infectious Disease"/>
            <person name="Wu L."/>
            <person name="Ma J."/>
        </authorList>
    </citation>
    <scope>NUCLEOTIDE SEQUENCE [LARGE SCALE GENOMIC DNA]</scope>
    <source>
        <strain evidence="5">CGMCC 1.15399</strain>
    </source>
</reference>
<feature type="region of interest" description="Disordered" evidence="1">
    <location>
        <begin position="197"/>
        <end position="300"/>
    </location>
</feature>
<dbReference type="InterPro" id="IPR054384">
    <property type="entry name" value="SecDF_P1_head"/>
</dbReference>
<accession>A0ABW4G630</accession>
<dbReference type="SMART" id="SM00894">
    <property type="entry name" value="Excalibur"/>
    <property type="match status" value="1"/>
</dbReference>
<feature type="compositionally biased region" description="Gly residues" evidence="1">
    <location>
        <begin position="216"/>
        <end position="242"/>
    </location>
</feature>
<dbReference type="EMBL" id="JBHUCM010000013">
    <property type="protein sequence ID" value="MFD1538190.1"/>
    <property type="molecule type" value="Genomic_DNA"/>
</dbReference>
<feature type="compositionally biased region" description="Low complexity" evidence="1">
    <location>
        <begin position="197"/>
        <end position="215"/>
    </location>
</feature>
<dbReference type="Pfam" id="PF05901">
    <property type="entry name" value="Excalibur"/>
    <property type="match status" value="1"/>
</dbReference>
<protein>
    <submittedName>
        <fullName evidence="4">Excalibur calcium-binding domain-containing protein</fullName>
    </submittedName>
</protein>
<evidence type="ECO:0000313" key="4">
    <source>
        <dbReference type="EMBL" id="MFD1538190.1"/>
    </source>
</evidence>
<feature type="domain" description="Excalibur calcium-binding" evidence="3">
    <location>
        <begin position="300"/>
        <end position="337"/>
    </location>
</feature>
<dbReference type="RefSeq" id="WP_219533207.1">
    <property type="nucleotide sequence ID" value="NZ_JAHKRM010000017.1"/>
</dbReference>
<dbReference type="Proteomes" id="UP001597097">
    <property type="component" value="Unassembled WGS sequence"/>
</dbReference>
<feature type="compositionally biased region" description="Low complexity" evidence="1">
    <location>
        <begin position="243"/>
        <end position="289"/>
    </location>
</feature>
<organism evidence="4 5">
    <name type="scientific">Nonomuraea guangzhouensis</name>
    <dbReference type="NCBI Taxonomy" id="1291555"/>
    <lineage>
        <taxon>Bacteria</taxon>
        <taxon>Bacillati</taxon>
        <taxon>Actinomycetota</taxon>
        <taxon>Actinomycetes</taxon>
        <taxon>Streptosporangiales</taxon>
        <taxon>Streptosporangiaceae</taxon>
        <taxon>Nonomuraea</taxon>
    </lineage>
</organism>
<proteinExistence type="predicted"/>
<evidence type="ECO:0000259" key="3">
    <source>
        <dbReference type="SMART" id="SM00894"/>
    </source>
</evidence>
<gene>
    <name evidence="4" type="ORF">ACFSJ0_14145</name>
</gene>
<keyword evidence="2" id="KW-1133">Transmembrane helix</keyword>
<comment type="caution">
    <text evidence="4">The sequence shown here is derived from an EMBL/GenBank/DDBJ whole genome shotgun (WGS) entry which is preliminary data.</text>
</comment>
<dbReference type="InterPro" id="IPR008613">
    <property type="entry name" value="Excalibur_Ca-bd_domain"/>
</dbReference>
<evidence type="ECO:0000256" key="2">
    <source>
        <dbReference type="SAM" id="Phobius"/>
    </source>
</evidence>
<feature type="transmembrane region" description="Helical" evidence="2">
    <location>
        <begin position="26"/>
        <end position="48"/>
    </location>
</feature>
<evidence type="ECO:0000313" key="5">
    <source>
        <dbReference type="Proteomes" id="UP001597097"/>
    </source>
</evidence>
<keyword evidence="2" id="KW-0472">Membrane</keyword>
<keyword evidence="2" id="KW-0812">Transmembrane</keyword>
<name>A0ABW4G630_9ACTN</name>
<keyword evidence="5" id="KW-1185">Reference proteome</keyword>
<evidence type="ECO:0000256" key="1">
    <source>
        <dbReference type="SAM" id="MobiDB-lite"/>
    </source>
</evidence>
<dbReference type="Pfam" id="PF22599">
    <property type="entry name" value="SecDF_P1_head"/>
    <property type="match status" value="1"/>
</dbReference>
<sequence>MEKPEEPPPAEPGEPGEPKASRLTTIVLIVSLVVFVLIAGVLGTVAVLMTRSPDSPFLGAVPPQRLATPIHFAPVRETKPAPCPGDTAVLDKEQTTCYLLEDGVTVNAVQRIEAVREKDGTYSVRIAIAPAFKQKVSDLIDELVTDQRQVAVVLVPKTVLAAPIVTQPMDGDSLSIAGFSKEEAEALAASLLSASPTAGAPAGGTPPAGTPTNGVPTGGAPTGGAPTGGAPTGGAPTGGAPTGGAPTSNPAATGAPTTGATSPGTTNTGLPNAGAPTTTTSATDGRATSPARGTQKLDPHYASCKEAAAAGYGPYTKGRHPEYIWYPDIDKNGVACNTADIR</sequence>